<keyword evidence="7 8" id="KW-0472">Membrane</keyword>
<evidence type="ECO:0000256" key="4">
    <source>
        <dbReference type="ARBA" id="ARBA00022679"/>
    </source>
</evidence>
<evidence type="ECO:0000256" key="5">
    <source>
        <dbReference type="ARBA" id="ARBA00022692"/>
    </source>
</evidence>
<name>A0A414U7P7_9FIRM</name>
<feature type="transmembrane region" description="Helical" evidence="8">
    <location>
        <begin position="418"/>
        <end position="436"/>
    </location>
</feature>
<feature type="transmembrane region" description="Helical" evidence="8">
    <location>
        <begin position="118"/>
        <end position="136"/>
    </location>
</feature>
<feature type="transmembrane region" description="Helical" evidence="8">
    <location>
        <begin position="392"/>
        <end position="411"/>
    </location>
</feature>
<dbReference type="PANTHER" id="PTHR33908">
    <property type="entry name" value="MANNOSYLTRANSFERASE YKCB-RELATED"/>
    <property type="match status" value="1"/>
</dbReference>
<keyword evidence="2" id="KW-1003">Cell membrane</keyword>
<evidence type="ECO:0000313" key="10">
    <source>
        <dbReference type="Proteomes" id="UP000286595"/>
    </source>
</evidence>
<dbReference type="PANTHER" id="PTHR33908:SF11">
    <property type="entry name" value="MEMBRANE PROTEIN"/>
    <property type="match status" value="1"/>
</dbReference>
<dbReference type="GO" id="GO:0016763">
    <property type="term" value="F:pentosyltransferase activity"/>
    <property type="evidence" value="ECO:0007669"/>
    <property type="project" value="TreeGrafter"/>
</dbReference>
<evidence type="ECO:0000256" key="3">
    <source>
        <dbReference type="ARBA" id="ARBA00022676"/>
    </source>
</evidence>
<reference evidence="9 10" key="1">
    <citation type="submission" date="2018-08" db="EMBL/GenBank/DDBJ databases">
        <title>A genome reference for cultivated species of the human gut microbiota.</title>
        <authorList>
            <person name="Zou Y."/>
            <person name="Xue W."/>
            <person name="Luo G."/>
        </authorList>
    </citation>
    <scope>NUCLEOTIDE SEQUENCE [LARGE SCALE GENOMIC DNA]</scope>
    <source>
        <strain evidence="9 10">AM22-12LB</strain>
    </source>
</reference>
<gene>
    <name evidence="9" type="ORF">DW252_16060</name>
</gene>
<evidence type="ECO:0000256" key="1">
    <source>
        <dbReference type="ARBA" id="ARBA00004651"/>
    </source>
</evidence>
<dbReference type="GO" id="GO:0009103">
    <property type="term" value="P:lipopolysaccharide biosynthetic process"/>
    <property type="evidence" value="ECO:0007669"/>
    <property type="project" value="UniProtKB-ARBA"/>
</dbReference>
<evidence type="ECO:0000256" key="2">
    <source>
        <dbReference type="ARBA" id="ARBA00022475"/>
    </source>
</evidence>
<proteinExistence type="predicted"/>
<feature type="transmembrane region" description="Helical" evidence="8">
    <location>
        <begin position="302"/>
        <end position="323"/>
    </location>
</feature>
<evidence type="ECO:0000256" key="7">
    <source>
        <dbReference type="ARBA" id="ARBA00023136"/>
    </source>
</evidence>
<dbReference type="Proteomes" id="UP000286595">
    <property type="component" value="Unassembled WGS sequence"/>
</dbReference>
<feature type="transmembrane region" description="Helical" evidence="8">
    <location>
        <begin position="148"/>
        <end position="169"/>
    </location>
</feature>
<feature type="transmembrane region" description="Helical" evidence="8">
    <location>
        <begin position="12"/>
        <end position="28"/>
    </location>
</feature>
<organism evidence="9 10">
    <name type="scientific">Coprococcus comes</name>
    <dbReference type="NCBI Taxonomy" id="410072"/>
    <lineage>
        <taxon>Bacteria</taxon>
        <taxon>Bacillati</taxon>
        <taxon>Bacillota</taxon>
        <taxon>Clostridia</taxon>
        <taxon>Lachnospirales</taxon>
        <taxon>Lachnospiraceae</taxon>
        <taxon>Coprococcus</taxon>
    </lineage>
</organism>
<evidence type="ECO:0008006" key="11">
    <source>
        <dbReference type="Google" id="ProtNLM"/>
    </source>
</evidence>
<evidence type="ECO:0000256" key="8">
    <source>
        <dbReference type="SAM" id="Phobius"/>
    </source>
</evidence>
<keyword evidence="6 8" id="KW-1133">Transmembrane helix</keyword>
<sequence length="561" mass="65942">MRKFLREKSSYIILICILLIQIIFMIFYCDMKKGYFVDEVWSYGLANSYYHAQIWEDGALDNPEISPEIFKDYLTVNKGETFKFGSVIYNQTHDSHPPLFYMVLHAISSCFPGQFSKWFGLIPNLLYYAITIVFLYKISRLIKKDKYFAFFPILFFGFSIAAVNMVTYIRMYMLLTMWCTIFAYEHLSIMATRKIKKRNLISILIATFGGLFTHYYFVIFAFPMVLVQMIWMIMRKDYKMTGMYVLSGAIGGAGAVVCYPTILKNLTGTGVSHSQTTLQNMHNFSDWFVRIKQFWKIVSEEMFGSIFTLILIICCLGIVAYFITHIIWEMKLQYKDDHYYITVKDKQLSQTAYIKVKRETYLVIDIVITCIFVFVIASKISPWQVNRYIMNLFPFLSLLFCYVVYSIYKAWIKNRAKLLVVMTVSMMLIGGLTYYVNDPCYLYPEGENNIAISKKYADTSCVYIYTLSYIMVNEALELQNYDRLYQMNYKEIDEDIPDVSIENSKLVVYIDRILDEEYDAFGEKNTMNTEDCLERIGEITGLKKSKELYQDEKTYAYVLYK</sequence>
<keyword evidence="3" id="KW-0328">Glycosyltransferase</keyword>
<evidence type="ECO:0000313" key="9">
    <source>
        <dbReference type="EMBL" id="RHG56291.1"/>
    </source>
</evidence>
<dbReference type="GO" id="GO:0005886">
    <property type="term" value="C:plasma membrane"/>
    <property type="evidence" value="ECO:0007669"/>
    <property type="project" value="UniProtKB-SubCell"/>
</dbReference>
<keyword evidence="5 8" id="KW-0812">Transmembrane</keyword>
<accession>A0A414U7P7</accession>
<evidence type="ECO:0000256" key="6">
    <source>
        <dbReference type="ARBA" id="ARBA00022989"/>
    </source>
</evidence>
<keyword evidence="4" id="KW-0808">Transferase</keyword>
<protein>
    <recommendedName>
        <fullName evidence="11">Glycosyltransferase RgtA/B/C/D-like domain-containing protein</fullName>
    </recommendedName>
</protein>
<feature type="transmembrane region" description="Helical" evidence="8">
    <location>
        <begin position="361"/>
        <end position="380"/>
    </location>
</feature>
<feature type="transmembrane region" description="Helical" evidence="8">
    <location>
        <begin position="243"/>
        <end position="262"/>
    </location>
</feature>
<dbReference type="EMBL" id="QRIM01000027">
    <property type="protein sequence ID" value="RHG56291.1"/>
    <property type="molecule type" value="Genomic_DNA"/>
</dbReference>
<dbReference type="AlphaFoldDB" id="A0A414U7P7"/>
<comment type="caution">
    <text evidence="9">The sequence shown here is derived from an EMBL/GenBank/DDBJ whole genome shotgun (WGS) entry which is preliminary data.</text>
</comment>
<feature type="transmembrane region" description="Helical" evidence="8">
    <location>
        <begin position="200"/>
        <end position="231"/>
    </location>
</feature>
<dbReference type="InterPro" id="IPR050297">
    <property type="entry name" value="LipidA_mod_glycosyltrf_83"/>
</dbReference>
<comment type="subcellular location">
    <subcellularLocation>
        <location evidence="1">Cell membrane</location>
        <topology evidence="1">Multi-pass membrane protein</topology>
    </subcellularLocation>
</comment>